<evidence type="ECO:0000313" key="2">
    <source>
        <dbReference type="EMBL" id="QSE99008.1"/>
    </source>
</evidence>
<name>A0A974WJM9_9BACT</name>
<feature type="domain" description="Fido" evidence="1">
    <location>
        <begin position="2"/>
        <end position="120"/>
    </location>
</feature>
<dbReference type="InterPro" id="IPR036597">
    <property type="entry name" value="Fido-like_dom_sf"/>
</dbReference>
<dbReference type="PROSITE" id="PS51459">
    <property type="entry name" value="FIDO"/>
    <property type="match status" value="1"/>
</dbReference>
<dbReference type="SUPFAM" id="SSF140931">
    <property type="entry name" value="Fic-like"/>
    <property type="match status" value="1"/>
</dbReference>
<dbReference type="PANTHER" id="PTHR39426:SF1">
    <property type="entry name" value="HOMOLOGY TO DEATH-ON-CURING PROTEIN OF PHAGE P1"/>
    <property type="match status" value="1"/>
</dbReference>
<protein>
    <submittedName>
        <fullName evidence="2">Type II toxin-antitoxin system death-on-curing family toxin</fullName>
    </submittedName>
</protein>
<dbReference type="AlphaFoldDB" id="A0A974WJM9"/>
<dbReference type="EMBL" id="CP070608">
    <property type="protein sequence ID" value="QSE99008.1"/>
    <property type="molecule type" value="Genomic_DNA"/>
</dbReference>
<keyword evidence="3" id="KW-1185">Reference proteome</keyword>
<dbReference type="Pfam" id="PF02661">
    <property type="entry name" value="Fic"/>
    <property type="match status" value="1"/>
</dbReference>
<sequence>MLEIKDVLSIHERLIQEFGGASGLKDKPLLESAISRPFQTFDGKDLYQTPEEKASALLESILINHPFVDGNKRTGYTLFRLILLSSNMDIDATEDDKYDMVISVAEGKTDYAKILEWTRKRIKPVW</sequence>
<accession>A0A974WJM9</accession>
<dbReference type="PANTHER" id="PTHR39426">
    <property type="entry name" value="HOMOLOGY TO DEATH-ON-CURING PROTEIN OF PHAGE P1"/>
    <property type="match status" value="1"/>
</dbReference>
<dbReference type="InterPro" id="IPR003812">
    <property type="entry name" value="Fido"/>
</dbReference>
<gene>
    <name evidence="2" type="ORF">JR347_07960</name>
</gene>
<proteinExistence type="predicted"/>
<dbReference type="Proteomes" id="UP000662783">
    <property type="component" value="Chromosome"/>
</dbReference>
<dbReference type="InterPro" id="IPR053737">
    <property type="entry name" value="Type_II_TA_Toxin"/>
</dbReference>
<evidence type="ECO:0000313" key="3">
    <source>
        <dbReference type="Proteomes" id="UP000662783"/>
    </source>
</evidence>
<dbReference type="NCBIfam" id="TIGR01550">
    <property type="entry name" value="DOC_P1"/>
    <property type="match status" value="1"/>
</dbReference>
<evidence type="ECO:0000259" key="1">
    <source>
        <dbReference type="PROSITE" id="PS51459"/>
    </source>
</evidence>
<dbReference type="KEGG" id="fuv:JR347_07960"/>
<dbReference type="Gene3D" id="1.20.120.1870">
    <property type="entry name" value="Fic/DOC protein, Fido domain"/>
    <property type="match status" value="1"/>
</dbReference>
<reference evidence="2" key="1">
    <citation type="submission" date="2021-02" db="EMBL/GenBank/DDBJ databases">
        <title>Fulvivirga sp. S481 isolated from sea water.</title>
        <authorList>
            <person name="Bae S.S."/>
            <person name="Baek K."/>
        </authorList>
    </citation>
    <scope>NUCLEOTIDE SEQUENCE</scope>
    <source>
        <strain evidence="2">S481</strain>
    </source>
</reference>
<dbReference type="InterPro" id="IPR006440">
    <property type="entry name" value="Doc"/>
</dbReference>
<dbReference type="RefSeq" id="WP_205723519.1">
    <property type="nucleotide sequence ID" value="NZ_CP070608.1"/>
</dbReference>
<organism evidence="2 3">
    <name type="scientific">Fulvivirga lutea</name>
    <dbReference type="NCBI Taxonomy" id="2810512"/>
    <lineage>
        <taxon>Bacteria</taxon>
        <taxon>Pseudomonadati</taxon>
        <taxon>Bacteroidota</taxon>
        <taxon>Cytophagia</taxon>
        <taxon>Cytophagales</taxon>
        <taxon>Fulvivirgaceae</taxon>
        <taxon>Fulvivirga</taxon>
    </lineage>
</organism>
<dbReference type="GO" id="GO:0016301">
    <property type="term" value="F:kinase activity"/>
    <property type="evidence" value="ECO:0007669"/>
    <property type="project" value="InterPro"/>
</dbReference>